<evidence type="ECO:0000313" key="4">
    <source>
        <dbReference type="Proteomes" id="UP000050525"/>
    </source>
</evidence>
<dbReference type="PhylomeDB" id="A0A151P9S9"/>
<dbReference type="InterPro" id="IPR036361">
    <property type="entry name" value="SAP_dom_sf"/>
</dbReference>
<organism evidence="3 4">
    <name type="scientific">Alligator mississippiensis</name>
    <name type="common">American alligator</name>
    <dbReference type="NCBI Taxonomy" id="8496"/>
    <lineage>
        <taxon>Eukaryota</taxon>
        <taxon>Metazoa</taxon>
        <taxon>Chordata</taxon>
        <taxon>Craniata</taxon>
        <taxon>Vertebrata</taxon>
        <taxon>Euteleostomi</taxon>
        <taxon>Archelosauria</taxon>
        <taxon>Archosauria</taxon>
        <taxon>Crocodylia</taxon>
        <taxon>Alligatoridae</taxon>
        <taxon>Alligatorinae</taxon>
        <taxon>Alligator</taxon>
    </lineage>
</organism>
<proteinExistence type="predicted"/>
<comment type="caution">
    <text evidence="3">The sequence shown here is derived from an EMBL/GenBank/DDBJ whole genome shotgun (WGS) entry which is preliminary data.</text>
</comment>
<evidence type="ECO:0000313" key="3">
    <source>
        <dbReference type="EMBL" id="KYO45836.1"/>
    </source>
</evidence>
<dbReference type="Proteomes" id="UP000050525">
    <property type="component" value="Unassembled WGS sequence"/>
</dbReference>
<feature type="compositionally biased region" description="Polar residues" evidence="1">
    <location>
        <begin position="155"/>
        <end position="166"/>
    </location>
</feature>
<protein>
    <recommendedName>
        <fullName evidence="2">SAP domain-containing protein</fullName>
    </recommendedName>
</protein>
<dbReference type="AlphaFoldDB" id="A0A151P9S9"/>
<sequence length="179" mass="20845">MADEYVWMTVPELKELAKERGLHATGRLKKDELIKLLCTGESGTASASHSSSPELDPGPHSRSSSPEAARRSPSEREQQRLHEIELKRMEWEEKKEQQRLEKEQLAVKRMELEAQWEEKQQQLEDRRMEREARLEAQKMELEQKKLEAQLRLRTNGGNANPPQASREQLKLDVSAFARY</sequence>
<dbReference type="Pfam" id="PF02037">
    <property type="entry name" value="SAP"/>
    <property type="match status" value="1"/>
</dbReference>
<feature type="compositionally biased region" description="Low complexity" evidence="1">
    <location>
        <begin position="41"/>
        <end position="52"/>
    </location>
</feature>
<keyword evidence="4" id="KW-1185">Reference proteome</keyword>
<dbReference type="Gene3D" id="1.10.720.30">
    <property type="entry name" value="SAP domain"/>
    <property type="match status" value="1"/>
</dbReference>
<evidence type="ECO:0000256" key="1">
    <source>
        <dbReference type="SAM" id="MobiDB-lite"/>
    </source>
</evidence>
<feature type="domain" description="SAP" evidence="2">
    <location>
        <begin position="5"/>
        <end position="38"/>
    </location>
</feature>
<reference evidence="3 4" key="1">
    <citation type="journal article" date="2012" name="Genome Biol.">
        <title>Sequencing three crocodilian genomes to illuminate the evolution of archosaurs and amniotes.</title>
        <authorList>
            <person name="St John J.A."/>
            <person name="Braun E.L."/>
            <person name="Isberg S.R."/>
            <person name="Miles L.G."/>
            <person name="Chong A.Y."/>
            <person name="Gongora J."/>
            <person name="Dalzell P."/>
            <person name="Moran C."/>
            <person name="Bed'hom B."/>
            <person name="Abzhanov A."/>
            <person name="Burgess S.C."/>
            <person name="Cooksey A.M."/>
            <person name="Castoe T.A."/>
            <person name="Crawford N.G."/>
            <person name="Densmore L.D."/>
            <person name="Drew J.C."/>
            <person name="Edwards S.V."/>
            <person name="Faircloth B.C."/>
            <person name="Fujita M.K."/>
            <person name="Greenwold M.J."/>
            <person name="Hoffmann F.G."/>
            <person name="Howard J.M."/>
            <person name="Iguchi T."/>
            <person name="Janes D.E."/>
            <person name="Khan S.Y."/>
            <person name="Kohno S."/>
            <person name="de Koning A.J."/>
            <person name="Lance S.L."/>
            <person name="McCarthy F.M."/>
            <person name="McCormack J.E."/>
            <person name="Merchant M.E."/>
            <person name="Peterson D.G."/>
            <person name="Pollock D.D."/>
            <person name="Pourmand N."/>
            <person name="Raney B.J."/>
            <person name="Roessler K.A."/>
            <person name="Sanford J.R."/>
            <person name="Sawyer R.H."/>
            <person name="Schmidt C.J."/>
            <person name="Triplett E.W."/>
            <person name="Tuberville T.D."/>
            <person name="Venegas-Anaya M."/>
            <person name="Howard J.T."/>
            <person name="Jarvis E.D."/>
            <person name="Guillette L.J.Jr."/>
            <person name="Glenn T.C."/>
            <person name="Green R.E."/>
            <person name="Ray D.A."/>
        </authorList>
    </citation>
    <scope>NUCLEOTIDE SEQUENCE [LARGE SCALE GENOMIC DNA]</scope>
    <source>
        <strain evidence="3">KSC_2009_1</strain>
    </source>
</reference>
<evidence type="ECO:0000259" key="2">
    <source>
        <dbReference type="Pfam" id="PF02037"/>
    </source>
</evidence>
<dbReference type="InterPro" id="IPR003034">
    <property type="entry name" value="SAP_dom"/>
</dbReference>
<gene>
    <name evidence="3" type="ORF">Y1Q_0021474</name>
</gene>
<dbReference type="EMBL" id="AKHW03000533">
    <property type="protein sequence ID" value="KYO45836.1"/>
    <property type="molecule type" value="Genomic_DNA"/>
</dbReference>
<name>A0A151P9S9_ALLMI</name>
<accession>A0A151P9S9</accession>
<feature type="region of interest" description="Disordered" evidence="1">
    <location>
        <begin position="41"/>
        <end position="80"/>
    </location>
</feature>
<feature type="region of interest" description="Disordered" evidence="1">
    <location>
        <begin position="154"/>
        <end position="179"/>
    </location>
</feature>
<dbReference type="STRING" id="8496.A0A151P9S9"/>
<feature type="compositionally biased region" description="Basic and acidic residues" evidence="1">
    <location>
        <begin position="68"/>
        <end position="80"/>
    </location>
</feature>